<evidence type="ECO:0000256" key="8">
    <source>
        <dbReference type="SAM" id="Phobius"/>
    </source>
</evidence>
<dbReference type="AlphaFoldDB" id="A0A8T0GJS0"/>
<protein>
    <submittedName>
        <fullName evidence="12">Uncharacterized protein</fullName>
    </submittedName>
</protein>
<dbReference type="InterPro" id="IPR027815">
    <property type="entry name" value="CSC1/OSCA1-like_cyt"/>
</dbReference>
<feature type="transmembrane region" description="Helical" evidence="8">
    <location>
        <begin position="510"/>
        <end position="538"/>
    </location>
</feature>
<keyword evidence="3" id="KW-0813">Transport</keyword>
<sequence>MELQDLATSAGVNIGLAVLFFALYSVFRKQHANAGVYFTRHLLRERQRMQDAGDEKETFTFESLVPSAGWVKRAWDPTEDDILKSSGLDAVVFLRIFSFCMRFFMICTVVGFGILAPLNFTDTYLADNPGEKEENQYGTLDKLTILNISYGSMRLWIHFAVLYFISFSAYALLYIEFKHIANLRLDYLANVLPQPDQFTVLVQAIPEPENEELNYSDNVDYFFRRFHPIEYLSHHMVYKSSHVTSLLSELESLKLKIFSLKQKLPSQRAPRHAGLCGLYGPLVDPVEHHMEKLEDVHRQIRECQREFRQKKKEVPSAFVTMRTRWGAAVTAQSQQSTNPMHWATQWAPEPRDIDWPNVEIPYDQLFFRRILSSVLAITLTFIYVPITAAVKALGSLDSLEKYLPQVVVDNVLEIPIVQSLVQGYLPALLLTAALYVVPSIFFFLSRVEGHPSVSRQERTAASKMFTLLAGNVFLVGVLGGSLISISQTFSDDPKGIPRRLAEKVPSQANFFITYIMTTGWAGMPLEILQSGSLILNFLKRHTVEKNKPLLDQVLSLPYYRTLPTVLFFVLLGLVYSIVNPLILPFLLMYFLLGYIVFKNQVLHVYEPAYETGGQYWPEIHSRTIGCLVFMQVAFVGLFSLKGLRAASFASIPLPFLTWLFHEHCQQRFLPIFKKFNLESTAKKDISDEEDGRKDEVLNKIRDAYMHPGLRYVDLNVDQNSKTQRLLPESSDYVEPEIPV</sequence>
<accession>A0A8T0GJS0</accession>
<feature type="transmembrane region" description="Helical" evidence="8">
    <location>
        <begin position="370"/>
        <end position="390"/>
    </location>
</feature>
<feature type="domain" description="CSC1/OSCA1-like 7TM region" evidence="9">
    <location>
        <begin position="368"/>
        <end position="638"/>
    </location>
</feature>
<dbReference type="OrthoDB" id="1689567at2759"/>
<dbReference type="GO" id="GO:0005886">
    <property type="term" value="C:plasma membrane"/>
    <property type="evidence" value="ECO:0007669"/>
    <property type="project" value="TreeGrafter"/>
</dbReference>
<keyword evidence="13" id="KW-1185">Reference proteome</keyword>
<comment type="similarity">
    <text evidence="2">Belongs to the CSC1 (TC 1.A.17) family.</text>
</comment>
<feature type="transmembrane region" description="Helical" evidence="8">
    <location>
        <begin position="565"/>
        <end position="597"/>
    </location>
</feature>
<proteinExistence type="inferred from homology"/>
<dbReference type="InterPro" id="IPR032880">
    <property type="entry name" value="CSC1/OSCA1-like_N"/>
</dbReference>
<evidence type="ECO:0000313" key="12">
    <source>
        <dbReference type="EMBL" id="KAG0559253.1"/>
    </source>
</evidence>
<dbReference type="GO" id="GO:0005227">
    <property type="term" value="F:calcium-activated cation channel activity"/>
    <property type="evidence" value="ECO:0007669"/>
    <property type="project" value="InterPro"/>
</dbReference>
<evidence type="ECO:0000259" key="11">
    <source>
        <dbReference type="Pfam" id="PF14703"/>
    </source>
</evidence>
<dbReference type="EMBL" id="CM026431">
    <property type="protein sequence ID" value="KAG0559253.1"/>
    <property type="molecule type" value="Genomic_DNA"/>
</dbReference>
<evidence type="ECO:0000259" key="10">
    <source>
        <dbReference type="Pfam" id="PF13967"/>
    </source>
</evidence>
<dbReference type="Pfam" id="PF14703">
    <property type="entry name" value="PHM7_cyt"/>
    <property type="match status" value="1"/>
</dbReference>
<evidence type="ECO:0000256" key="6">
    <source>
        <dbReference type="ARBA" id="ARBA00023136"/>
    </source>
</evidence>
<feature type="transmembrane region" description="Helical" evidence="8">
    <location>
        <begin position="92"/>
        <end position="115"/>
    </location>
</feature>
<keyword evidence="6 8" id="KW-0472">Membrane</keyword>
<keyword evidence="5 8" id="KW-1133">Transmembrane helix</keyword>
<evidence type="ECO:0000256" key="2">
    <source>
        <dbReference type="ARBA" id="ARBA00007779"/>
    </source>
</evidence>
<gene>
    <name evidence="12" type="ORF">KC19_10G090800</name>
</gene>
<feature type="transmembrane region" description="Helical" evidence="8">
    <location>
        <begin position="155"/>
        <end position="175"/>
    </location>
</feature>
<dbReference type="InterPro" id="IPR045122">
    <property type="entry name" value="Csc1-like"/>
</dbReference>
<keyword evidence="7" id="KW-0175">Coiled coil</keyword>
<evidence type="ECO:0000256" key="7">
    <source>
        <dbReference type="SAM" id="Coils"/>
    </source>
</evidence>
<evidence type="ECO:0000256" key="5">
    <source>
        <dbReference type="ARBA" id="ARBA00022989"/>
    </source>
</evidence>
<feature type="transmembrane region" description="Helical" evidence="8">
    <location>
        <begin position="465"/>
        <end position="490"/>
    </location>
</feature>
<comment type="subcellular location">
    <subcellularLocation>
        <location evidence="1">Membrane</location>
        <topology evidence="1">Multi-pass membrane protein</topology>
    </subcellularLocation>
</comment>
<evidence type="ECO:0000256" key="1">
    <source>
        <dbReference type="ARBA" id="ARBA00004141"/>
    </source>
</evidence>
<feature type="domain" description="CSC1/OSCA1-like N-terminal transmembrane" evidence="10">
    <location>
        <begin position="6"/>
        <end position="176"/>
    </location>
</feature>
<feature type="transmembrane region" description="Helical" evidence="8">
    <location>
        <begin position="6"/>
        <end position="27"/>
    </location>
</feature>
<feature type="domain" description="CSC1/OSCA1-like cytosolic" evidence="11">
    <location>
        <begin position="197"/>
        <end position="357"/>
    </location>
</feature>
<reference evidence="12" key="1">
    <citation type="submission" date="2020-06" db="EMBL/GenBank/DDBJ databases">
        <title>WGS assembly of Ceratodon purpureus strain R40.</title>
        <authorList>
            <person name="Carey S.B."/>
            <person name="Jenkins J."/>
            <person name="Shu S."/>
            <person name="Lovell J.T."/>
            <person name="Sreedasyam A."/>
            <person name="Maumus F."/>
            <person name="Tiley G.P."/>
            <person name="Fernandez-Pozo N."/>
            <person name="Barry K."/>
            <person name="Chen C."/>
            <person name="Wang M."/>
            <person name="Lipzen A."/>
            <person name="Daum C."/>
            <person name="Saski C.A."/>
            <person name="Payton A.C."/>
            <person name="Mcbreen J.C."/>
            <person name="Conrad R.E."/>
            <person name="Kollar L.M."/>
            <person name="Olsson S."/>
            <person name="Huttunen S."/>
            <person name="Landis J.B."/>
            <person name="Wickett N.J."/>
            <person name="Johnson M.G."/>
            <person name="Rensing S.A."/>
            <person name="Grimwood J."/>
            <person name="Schmutz J."/>
            <person name="Mcdaniel S.F."/>
        </authorList>
    </citation>
    <scope>NUCLEOTIDE SEQUENCE</scope>
    <source>
        <strain evidence="12">R40</strain>
    </source>
</reference>
<evidence type="ECO:0000313" key="13">
    <source>
        <dbReference type="Proteomes" id="UP000822688"/>
    </source>
</evidence>
<keyword evidence="4 8" id="KW-0812">Transmembrane</keyword>
<feature type="transmembrane region" description="Helical" evidence="8">
    <location>
        <begin position="424"/>
        <end position="444"/>
    </location>
</feature>
<dbReference type="Proteomes" id="UP000822688">
    <property type="component" value="Chromosome 10"/>
</dbReference>
<comment type="caution">
    <text evidence="12">The sequence shown here is derived from an EMBL/GenBank/DDBJ whole genome shotgun (WGS) entry which is preliminary data.</text>
</comment>
<name>A0A8T0GJS0_CERPU</name>
<dbReference type="Pfam" id="PF13967">
    <property type="entry name" value="RSN1_TM"/>
    <property type="match status" value="1"/>
</dbReference>
<evidence type="ECO:0000256" key="3">
    <source>
        <dbReference type="ARBA" id="ARBA00022448"/>
    </source>
</evidence>
<dbReference type="Pfam" id="PF02714">
    <property type="entry name" value="RSN1_7TM"/>
    <property type="match status" value="1"/>
</dbReference>
<dbReference type="PANTHER" id="PTHR13018:SF141">
    <property type="entry name" value="OS01G0950900 PROTEIN"/>
    <property type="match status" value="1"/>
</dbReference>
<dbReference type="PANTHER" id="PTHR13018">
    <property type="entry name" value="PROBABLE MEMBRANE PROTEIN DUF221-RELATED"/>
    <property type="match status" value="1"/>
</dbReference>
<organism evidence="12 13">
    <name type="scientific">Ceratodon purpureus</name>
    <name type="common">Fire moss</name>
    <name type="synonym">Dicranum purpureum</name>
    <dbReference type="NCBI Taxonomy" id="3225"/>
    <lineage>
        <taxon>Eukaryota</taxon>
        <taxon>Viridiplantae</taxon>
        <taxon>Streptophyta</taxon>
        <taxon>Embryophyta</taxon>
        <taxon>Bryophyta</taxon>
        <taxon>Bryophytina</taxon>
        <taxon>Bryopsida</taxon>
        <taxon>Dicranidae</taxon>
        <taxon>Pseudoditrichales</taxon>
        <taxon>Ditrichaceae</taxon>
        <taxon>Ceratodon</taxon>
    </lineage>
</organism>
<evidence type="ECO:0000256" key="4">
    <source>
        <dbReference type="ARBA" id="ARBA00022692"/>
    </source>
</evidence>
<evidence type="ECO:0000259" key="9">
    <source>
        <dbReference type="Pfam" id="PF02714"/>
    </source>
</evidence>
<dbReference type="InterPro" id="IPR003864">
    <property type="entry name" value="CSC1/OSCA1-like_7TM"/>
</dbReference>
<feature type="coiled-coil region" evidence="7">
    <location>
        <begin position="286"/>
        <end position="313"/>
    </location>
</feature>